<reference evidence="3" key="1">
    <citation type="journal article" date="2014" name="Int. J. Syst. Evol. Microbiol.">
        <title>Complete genome sequence of Corynebacterium casei LMG S-19264T (=DSM 44701T), isolated from a smear-ripened cheese.</title>
        <authorList>
            <consortium name="US DOE Joint Genome Institute (JGI-PGF)"/>
            <person name="Walter F."/>
            <person name="Albersmeier A."/>
            <person name="Kalinowski J."/>
            <person name="Ruckert C."/>
        </authorList>
    </citation>
    <scope>NUCLEOTIDE SEQUENCE</scope>
    <source>
        <strain evidence="3">CGMCC 1.10749</strain>
    </source>
</reference>
<reference evidence="3" key="2">
    <citation type="submission" date="2020-09" db="EMBL/GenBank/DDBJ databases">
        <authorList>
            <person name="Sun Q."/>
            <person name="Zhou Y."/>
        </authorList>
    </citation>
    <scope>NUCLEOTIDE SEQUENCE</scope>
    <source>
        <strain evidence="3">CGMCC 1.10749</strain>
    </source>
</reference>
<evidence type="ECO:0000256" key="1">
    <source>
        <dbReference type="SAM" id="MobiDB-lite"/>
    </source>
</evidence>
<protein>
    <submittedName>
        <fullName evidence="3">Uncharacterized protein</fullName>
    </submittedName>
</protein>
<feature type="compositionally biased region" description="Low complexity" evidence="1">
    <location>
        <begin position="74"/>
        <end position="91"/>
    </location>
</feature>
<name>A0A8H9FUC4_9MICO</name>
<evidence type="ECO:0000313" key="3">
    <source>
        <dbReference type="EMBL" id="GGB82653.1"/>
    </source>
</evidence>
<proteinExistence type="predicted"/>
<sequence length="490" mass="51213">MTTQLEDQLRDILRDAPEPDWHAFRVAVDERAGRQRRARMLRGSLSGLAAAAAAAAIAIGLASSPLFEGQRARPAVTGTPSPSSSPSVAVPDTTAFQPKVRLANGRYTMPMDFPDVAPRRTSAPEALTRTGATGLSAFSSLASAPCLTEEQAAQPQPWGSSAWDYDSVGAAGAGPDAGVELTGWPTGTASTAMRQQDENSGACAFDTMFAKVGWPGLDVTLGNQFVVDAPEVTGGKRYAAVRRVGDVTVSAWAVTGGQEASLSAARRLVDGAVAGLLRSKVLESPTPVAYEWPNGMTEASPDGTEFILPAIAPSPATLGLGPFVQQPGMMRSAMGTVPVFGAQVGDPVHPGEKAIAVREAEYVLSGVGQESAGVQPQTNVVWSSFPDGQKAFDEIVANRGTARWYSRTQREPWVGHDAATTFLATQEDTWTGSFAKQVALRLEGDVLIAVVSQAKTQAEARSIATRLADEAAANLAAFGRGPDGRPGNGR</sequence>
<organism evidence="3 4">
    <name type="scientific">Knoellia flava</name>
    <dbReference type="NCBI Taxonomy" id="913969"/>
    <lineage>
        <taxon>Bacteria</taxon>
        <taxon>Bacillati</taxon>
        <taxon>Actinomycetota</taxon>
        <taxon>Actinomycetes</taxon>
        <taxon>Micrococcales</taxon>
        <taxon>Intrasporangiaceae</taxon>
        <taxon>Knoellia</taxon>
    </lineage>
</organism>
<evidence type="ECO:0000313" key="4">
    <source>
        <dbReference type="Proteomes" id="UP000628079"/>
    </source>
</evidence>
<accession>A0A8H9FUC4</accession>
<keyword evidence="2" id="KW-0812">Transmembrane</keyword>
<keyword evidence="2" id="KW-0472">Membrane</keyword>
<comment type="caution">
    <text evidence="3">The sequence shown here is derived from an EMBL/GenBank/DDBJ whole genome shotgun (WGS) entry which is preliminary data.</text>
</comment>
<gene>
    <name evidence="3" type="ORF">GCM10011314_22830</name>
</gene>
<feature type="region of interest" description="Disordered" evidence="1">
    <location>
        <begin position="72"/>
        <end position="91"/>
    </location>
</feature>
<evidence type="ECO:0000256" key="2">
    <source>
        <dbReference type="SAM" id="Phobius"/>
    </source>
</evidence>
<dbReference type="AlphaFoldDB" id="A0A8H9FUC4"/>
<dbReference type="RefSeq" id="WP_035948006.1">
    <property type="nucleotide sequence ID" value="NZ_BMEA01000002.1"/>
</dbReference>
<keyword evidence="2" id="KW-1133">Transmembrane helix</keyword>
<feature type="transmembrane region" description="Helical" evidence="2">
    <location>
        <begin position="45"/>
        <end position="67"/>
    </location>
</feature>
<dbReference type="Proteomes" id="UP000628079">
    <property type="component" value="Unassembled WGS sequence"/>
</dbReference>
<dbReference type="EMBL" id="BMEA01000002">
    <property type="protein sequence ID" value="GGB82653.1"/>
    <property type="molecule type" value="Genomic_DNA"/>
</dbReference>